<proteinExistence type="predicted"/>
<evidence type="ECO:0000313" key="2">
    <source>
        <dbReference type="Proteomes" id="UP001176941"/>
    </source>
</evidence>
<name>A0ABN8Z4I1_RANTA</name>
<dbReference type="EMBL" id="OX459963">
    <property type="protein sequence ID" value="CAI9167727.1"/>
    <property type="molecule type" value="Genomic_DNA"/>
</dbReference>
<keyword evidence="2" id="KW-1185">Reference proteome</keyword>
<sequence length="114" mass="12002">MADRECVGTALRLDLNQNFKKAPITHYATVTGGSHPRGQGHRGKALGELSSLPGGEGFCPGPVLGKDGAPQFEYTPFQTPDPSGGRSIVGEKAVVIKPGPIREGILEERPGRLV</sequence>
<organism evidence="1 2">
    <name type="scientific">Rangifer tarandus platyrhynchus</name>
    <name type="common">Svalbard reindeer</name>
    <dbReference type="NCBI Taxonomy" id="3082113"/>
    <lineage>
        <taxon>Eukaryota</taxon>
        <taxon>Metazoa</taxon>
        <taxon>Chordata</taxon>
        <taxon>Craniata</taxon>
        <taxon>Vertebrata</taxon>
        <taxon>Euteleostomi</taxon>
        <taxon>Mammalia</taxon>
        <taxon>Eutheria</taxon>
        <taxon>Laurasiatheria</taxon>
        <taxon>Artiodactyla</taxon>
        <taxon>Ruminantia</taxon>
        <taxon>Pecora</taxon>
        <taxon>Cervidae</taxon>
        <taxon>Odocoileinae</taxon>
        <taxon>Rangifer</taxon>
    </lineage>
</organism>
<evidence type="ECO:0000313" key="1">
    <source>
        <dbReference type="EMBL" id="CAI9167727.1"/>
    </source>
</evidence>
<gene>
    <name evidence="1" type="ORF">MRATA1EN1_LOCUS16689</name>
</gene>
<dbReference type="Proteomes" id="UP001176941">
    <property type="component" value="Chromosome 27"/>
</dbReference>
<reference evidence="1" key="1">
    <citation type="submission" date="2023-04" db="EMBL/GenBank/DDBJ databases">
        <authorList>
            <consortium name="ELIXIR-Norway"/>
        </authorList>
    </citation>
    <scope>NUCLEOTIDE SEQUENCE [LARGE SCALE GENOMIC DNA]</scope>
</reference>
<accession>A0ABN8Z4I1</accession>
<protein>
    <submittedName>
        <fullName evidence="1">Uncharacterized protein</fullName>
    </submittedName>
</protein>